<dbReference type="AlphaFoldDB" id="A0AAD4JPC8"/>
<dbReference type="Proteomes" id="UP001190926">
    <property type="component" value="Unassembled WGS sequence"/>
</dbReference>
<evidence type="ECO:0000313" key="1">
    <source>
        <dbReference type="EMBL" id="KAH6837575.1"/>
    </source>
</evidence>
<protein>
    <submittedName>
        <fullName evidence="1">Uncharacterized protein</fullName>
    </submittedName>
</protein>
<evidence type="ECO:0000313" key="2">
    <source>
        <dbReference type="Proteomes" id="UP001190926"/>
    </source>
</evidence>
<accession>A0AAD4JPC8</accession>
<sequence>MGRALRVEVYNILITWVVQRLQRAAKHRPISGGSGYQVGETRWRRQVGDWEGFSLDSAKTETGVIFLGFGRPSRQG</sequence>
<reference evidence="1 2" key="1">
    <citation type="journal article" date="2021" name="Nat. Commun.">
        <title>Incipient diploidization of the medicinal plant Perilla within 10,000 years.</title>
        <authorList>
            <person name="Zhang Y."/>
            <person name="Shen Q."/>
            <person name="Leng L."/>
            <person name="Zhang D."/>
            <person name="Chen S."/>
            <person name="Shi Y."/>
            <person name="Ning Z."/>
            <person name="Chen S."/>
        </authorList>
    </citation>
    <scope>NUCLEOTIDE SEQUENCE [LARGE SCALE GENOMIC DNA]</scope>
    <source>
        <strain evidence="2">cv. PC099</strain>
    </source>
</reference>
<dbReference type="EMBL" id="SDAM02000017">
    <property type="protein sequence ID" value="KAH6837575.1"/>
    <property type="molecule type" value="Genomic_DNA"/>
</dbReference>
<proteinExistence type="predicted"/>
<name>A0AAD4JPC8_PERFH</name>
<keyword evidence="2" id="KW-1185">Reference proteome</keyword>
<gene>
    <name evidence="1" type="ORF">C2S53_009882</name>
</gene>
<comment type="caution">
    <text evidence="1">The sequence shown here is derived from an EMBL/GenBank/DDBJ whole genome shotgun (WGS) entry which is preliminary data.</text>
</comment>
<organism evidence="1 2">
    <name type="scientific">Perilla frutescens var. hirtella</name>
    <name type="common">Perilla citriodora</name>
    <name type="synonym">Perilla setoyensis</name>
    <dbReference type="NCBI Taxonomy" id="608512"/>
    <lineage>
        <taxon>Eukaryota</taxon>
        <taxon>Viridiplantae</taxon>
        <taxon>Streptophyta</taxon>
        <taxon>Embryophyta</taxon>
        <taxon>Tracheophyta</taxon>
        <taxon>Spermatophyta</taxon>
        <taxon>Magnoliopsida</taxon>
        <taxon>eudicotyledons</taxon>
        <taxon>Gunneridae</taxon>
        <taxon>Pentapetalae</taxon>
        <taxon>asterids</taxon>
        <taxon>lamiids</taxon>
        <taxon>Lamiales</taxon>
        <taxon>Lamiaceae</taxon>
        <taxon>Nepetoideae</taxon>
        <taxon>Elsholtzieae</taxon>
        <taxon>Perilla</taxon>
    </lineage>
</organism>